<dbReference type="Pfam" id="PF13589">
    <property type="entry name" value="HATPase_c_3"/>
    <property type="match status" value="1"/>
</dbReference>
<gene>
    <name evidence="1" type="ORF">SEA_BILLNYE_130</name>
</gene>
<evidence type="ECO:0000313" key="1">
    <source>
        <dbReference type="EMBL" id="AVD99307.1"/>
    </source>
</evidence>
<evidence type="ECO:0008006" key="3">
    <source>
        <dbReference type="Google" id="ProtNLM"/>
    </source>
</evidence>
<protein>
    <recommendedName>
        <fullName evidence="3">RIIA-like protein</fullName>
    </recommendedName>
</protein>
<dbReference type="EMBL" id="MG757153">
    <property type="protein sequence ID" value="AVD99307.1"/>
    <property type="molecule type" value="Genomic_DNA"/>
</dbReference>
<proteinExistence type="predicted"/>
<dbReference type="Gene3D" id="3.30.565.10">
    <property type="entry name" value="Histidine kinase-like ATPase, C-terminal domain"/>
    <property type="match status" value="1"/>
</dbReference>
<reference evidence="1 2" key="1">
    <citation type="submission" date="2018-01" db="EMBL/GenBank/DDBJ databases">
        <authorList>
            <person name="Grinwald M.F."/>
            <person name="Tasoff P."/>
            <person name="Simpson K.F."/>
            <person name="Vasser A."/>
            <person name="Shaffer C.D."/>
            <person name="Weston-Hafer K.A."/>
            <person name="Russell D.A."/>
            <person name="Pope W.H."/>
            <person name="Jacobs-Sera D."/>
            <person name="Hendrix R.W."/>
            <person name="Hatfull G.F."/>
        </authorList>
    </citation>
    <scope>NUCLEOTIDE SEQUENCE [LARGE SCALE GENOMIC DNA]</scope>
</reference>
<keyword evidence="2" id="KW-1185">Reference proteome</keyword>
<sequence>MRPNTIVAQREGNLGGNEHKMMFDENSVAHLMSVLTDLYSDPELAVIREYSTNALDSHIAAGTVRPIEVTTPNALSPFFKVKDYGLGMDEEDIKNIYSKYGASTKRDSDSVVGMLGLGCKSALTYTQQFTLNTVKNGVKYMVAVSRTEDGSGVMEVIDSSPTDELNSVEVVVPVKRGNEFERKSRDFFRFWKPGTVLLNGAQPQGIGGKEIAPGVFMVRDISSDYLVMGNVAYPLDIEHALSDSQSYYKRWAIVAYVEIGSVNFTPSRESLHYTRRTEATIREFKKIVDERITKVVQEDIDSKDSEWDAFQAYYEWSEFFGGNYGGSRYMPRNVVYKGTELPTVFRADGMLYNTSASRYAVSDVHKMDARNAAKTPVIYDYPSEKVAPTHREKMRAWRKDNASDAYHIFVCKELPEFPDWLPIQTVKWEDVKSIKIVREKTGATRSKPRFEIFYDGKDHYLTKDEIKKTEIVLVKPKNYMSNASKKQLEALRPGIGIVTLTESRWDAFKKTFPNAKSLEEILRELVVEVKDALTKEDLLFLSVRWYSRNVLIQLDPKRIDDPTLSNIVTFVKSSTASDNVKRYNTWHSIYNDITIGTILDRNATVDTDVMDNYPLIRNLQSDSLEDAYCYINAKYATMNK</sequence>
<name>A0A2L1IVW9_9CAUD</name>
<organism evidence="1 2">
    <name type="scientific">Streptomyces phage BillNye</name>
    <dbReference type="NCBI Taxonomy" id="2079426"/>
    <lineage>
        <taxon>Viruses</taxon>
        <taxon>Duplodnaviria</taxon>
        <taxon>Heunggongvirae</taxon>
        <taxon>Uroviricota</taxon>
        <taxon>Caudoviricetes</taxon>
        <taxon>Stanwilliamsviridae</taxon>
        <taxon>Loccivirinae</taxon>
        <taxon>Wilnyevirus</taxon>
        <taxon>Wilnyevirus billnye</taxon>
    </lineage>
</organism>
<dbReference type="OrthoDB" id="288at10239"/>
<dbReference type="SUPFAM" id="SSF55874">
    <property type="entry name" value="ATPase domain of HSP90 chaperone/DNA topoisomerase II/histidine kinase"/>
    <property type="match status" value="1"/>
</dbReference>
<evidence type="ECO:0000313" key="2">
    <source>
        <dbReference type="Proteomes" id="UP000241925"/>
    </source>
</evidence>
<dbReference type="Proteomes" id="UP000241925">
    <property type="component" value="Segment"/>
</dbReference>
<dbReference type="InterPro" id="IPR036890">
    <property type="entry name" value="HATPase_C_sf"/>
</dbReference>
<accession>A0A2L1IVW9</accession>